<dbReference type="EMBL" id="QOQW01000009">
    <property type="protein sequence ID" value="RCK79918.1"/>
    <property type="molecule type" value="Genomic_DNA"/>
</dbReference>
<sequence>MKVSLADILSRLESPDEAERMQGLLDLVQAGGPPPLDLLFRLASEDPSPGVRYHARRAFAAFRAPTPPPAATSERPAPAERPAAPDDPRGPSDQAPPEPSRPVSPAADEAWQRDLAALDPARRLAAARQAVEAGARAPLPWLIQALSRESAPEVRAALVAAIGHLGGPEQVEVLAPYLADRDHRVRANAVEALAAIGSDEAIVRLIPLIHDPDHRVQANALRALAGIEGTSIPRLLRHLAQDGELWNRDAALHALDVLGAPFALHLLAAMAANDPVARLRQKARAALERHAAAASSHAGGLARHLLERLPPAT</sequence>
<gene>
    <name evidence="2" type="ORF">OZSIB_3787</name>
</gene>
<feature type="compositionally biased region" description="Low complexity" evidence="1">
    <location>
        <begin position="71"/>
        <end position="82"/>
    </location>
</feature>
<evidence type="ECO:0000256" key="1">
    <source>
        <dbReference type="SAM" id="MobiDB-lite"/>
    </source>
</evidence>
<dbReference type="GO" id="GO:0016491">
    <property type="term" value="F:oxidoreductase activity"/>
    <property type="evidence" value="ECO:0007669"/>
    <property type="project" value="TreeGrafter"/>
</dbReference>
<dbReference type="SUPFAM" id="SSF48371">
    <property type="entry name" value="ARM repeat"/>
    <property type="match status" value="1"/>
</dbReference>
<accession>A0A367ZP62</accession>
<dbReference type="Proteomes" id="UP000252355">
    <property type="component" value="Unassembled WGS sequence"/>
</dbReference>
<dbReference type="InterPro" id="IPR004155">
    <property type="entry name" value="PBS_lyase_HEAT"/>
</dbReference>
<name>A0A367ZP62_9BACT</name>
<dbReference type="AlphaFoldDB" id="A0A367ZP62"/>
<organism evidence="2 3">
    <name type="scientific">Candidatus Ozemobacter sibiricus</name>
    <dbReference type="NCBI Taxonomy" id="2268124"/>
    <lineage>
        <taxon>Bacteria</taxon>
        <taxon>Candidatus Ozemobacteria</taxon>
        <taxon>Candidatus Ozemobacterales</taxon>
        <taxon>Candidatus Ozemobacteraceae</taxon>
        <taxon>Candidatus Ozemobacter</taxon>
    </lineage>
</organism>
<dbReference type="Gene3D" id="1.25.10.10">
    <property type="entry name" value="Leucine-rich Repeat Variant"/>
    <property type="match status" value="1"/>
</dbReference>
<dbReference type="InterPro" id="IPR011989">
    <property type="entry name" value="ARM-like"/>
</dbReference>
<reference evidence="2 3" key="1">
    <citation type="submission" date="2018-05" db="EMBL/GenBank/DDBJ databases">
        <title>A metagenomic window into the 2 km-deep terrestrial subsurface aquifer revealed taxonomically and functionally diverse microbial community comprising novel uncultured bacterial lineages.</title>
        <authorList>
            <person name="Kadnikov V.V."/>
            <person name="Mardanov A.V."/>
            <person name="Beletsky A.V."/>
            <person name="Banks D."/>
            <person name="Pimenov N.V."/>
            <person name="Frank Y.A."/>
            <person name="Karnachuk O.V."/>
            <person name="Ravin N.V."/>
        </authorList>
    </citation>
    <scope>NUCLEOTIDE SEQUENCE [LARGE SCALE GENOMIC DNA]</scope>
    <source>
        <strain evidence="2">BY5</strain>
    </source>
</reference>
<comment type="caution">
    <text evidence="2">The sequence shown here is derived from an EMBL/GenBank/DDBJ whole genome shotgun (WGS) entry which is preliminary data.</text>
</comment>
<evidence type="ECO:0000313" key="2">
    <source>
        <dbReference type="EMBL" id="RCK79918.1"/>
    </source>
</evidence>
<dbReference type="PANTHER" id="PTHR12697:SF5">
    <property type="entry name" value="DEOXYHYPUSINE HYDROXYLASE"/>
    <property type="match status" value="1"/>
</dbReference>
<dbReference type="PANTHER" id="PTHR12697">
    <property type="entry name" value="PBS LYASE HEAT-LIKE PROTEIN"/>
    <property type="match status" value="1"/>
</dbReference>
<proteinExistence type="predicted"/>
<dbReference type="SMART" id="SM00567">
    <property type="entry name" value="EZ_HEAT"/>
    <property type="match status" value="4"/>
</dbReference>
<dbReference type="Pfam" id="PF13646">
    <property type="entry name" value="HEAT_2"/>
    <property type="match status" value="1"/>
</dbReference>
<evidence type="ECO:0000313" key="3">
    <source>
        <dbReference type="Proteomes" id="UP000252355"/>
    </source>
</evidence>
<protein>
    <recommendedName>
        <fullName evidence="4">HEAT repeat domain-containing protein</fullName>
    </recommendedName>
</protein>
<feature type="region of interest" description="Disordered" evidence="1">
    <location>
        <begin position="61"/>
        <end position="108"/>
    </location>
</feature>
<evidence type="ECO:0008006" key="4">
    <source>
        <dbReference type="Google" id="ProtNLM"/>
    </source>
</evidence>
<dbReference type="InterPro" id="IPR016024">
    <property type="entry name" value="ARM-type_fold"/>
</dbReference>